<dbReference type="KEGG" id="pgri:PgNI_05455"/>
<keyword evidence="2" id="KW-1185">Reference proteome</keyword>
<proteinExistence type="predicted"/>
<evidence type="ECO:0000259" key="1">
    <source>
        <dbReference type="Pfam" id="PF23155"/>
    </source>
</evidence>
<gene>
    <name evidence="3" type="ORF">PgNI_05455</name>
</gene>
<dbReference type="Proteomes" id="UP000515153">
    <property type="component" value="Chromosome I"/>
</dbReference>
<name>A0A6P8B3W8_PYRGI</name>
<dbReference type="RefSeq" id="XP_030981892.1">
    <property type="nucleotide sequence ID" value="XM_031125486.1"/>
</dbReference>
<evidence type="ECO:0000313" key="2">
    <source>
        <dbReference type="Proteomes" id="UP000515153"/>
    </source>
</evidence>
<accession>A0A6P8B3W8</accession>
<dbReference type="AlphaFoldDB" id="A0A6P8B3W8"/>
<feature type="domain" description="DUF7053" evidence="1">
    <location>
        <begin position="10"/>
        <end position="171"/>
    </location>
</feature>
<reference evidence="3" key="3">
    <citation type="submission" date="2025-08" db="UniProtKB">
        <authorList>
            <consortium name="RefSeq"/>
        </authorList>
    </citation>
    <scope>IDENTIFICATION</scope>
    <source>
        <strain evidence="3">NI907</strain>
    </source>
</reference>
<dbReference type="Pfam" id="PF23155">
    <property type="entry name" value="DUF7053"/>
    <property type="match status" value="1"/>
</dbReference>
<evidence type="ECO:0000313" key="3">
    <source>
        <dbReference type="RefSeq" id="XP_030981892.1"/>
    </source>
</evidence>
<dbReference type="GeneID" id="41960395"/>
<organism evidence="2 3">
    <name type="scientific">Pyricularia grisea</name>
    <name type="common">Crabgrass-specific blast fungus</name>
    <name type="synonym">Magnaporthe grisea</name>
    <dbReference type="NCBI Taxonomy" id="148305"/>
    <lineage>
        <taxon>Eukaryota</taxon>
        <taxon>Fungi</taxon>
        <taxon>Dikarya</taxon>
        <taxon>Ascomycota</taxon>
        <taxon>Pezizomycotina</taxon>
        <taxon>Sordariomycetes</taxon>
        <taxon>Sordariomycetidae</taxon>
        <taxon>Magnaporthales</taxon>
        <taxon>Pyriculariaceae</taxon>
        <taxon>Pyricularia</taxon>
    </lineage>
</organism>
<dbReference type="OrthoDB" id="5186573at2759"/>
<dbReference type="InterPro" id="IPR055481">
    <property type="entry name" value="DUF7053"/>
</dbReference>
<reference evidence="3" key="2">
    <citation type="submission" date="2019-10" db="EMBL/GenBank/DDBJ databases">
        <authorList>
            <consortium name="NCBI Genome Project"/>
        </authorList>
    </citation>
    <scope>NUCLEOTIDE SEQUENCE</scope>
    <source>
        <strain evidence="3">NI907</strain>
    </source>
</reference>
<protein>
    <recommendedName>
        <fullName evidence="1">DUF7053 domain-containing protein</fullName>
    </recommendedName>
</protein>
<reference evidence="2 3" key="1">
    <citation type="journal article" date="2019" name="Mol. Biol. Evol.">
        <title>Blast fungal genomes show frequent chromosomal changes, gene gains and losses, and effector gene turnover.</title>
        <authorList>
            <person name="Gomez Luciano L.B."/>
            <person name="Jason Tsai I."/>
            <person name="Chuma I."/>
            <person name="Tosa Y."/>
            <person name="Chen Y.H."/>
            <person name="Li J.Y."/>
            <person name="Li M.Y."/>
            <person name="Jade Lu M.Y."/>
            <person name="Nakayashiki H."/>
            <person name="Li W.H."/>
        </authorList>
    </citation>
    <scope>NUCLEOTIDE SEQUENCE [LARGE SCALE GENOMIC DNA]</scope>
    <source>
        <strain evidence="2 3">NI907</strain>
    </source>
</reference>
<sequence>MGVFSTTAKFEIWTEISGVPRSKAIAVVQDHGGLLNKDPFAVSVTELPAHPGKSTAEEIPEPYASRIVGTSRYWEVKDAVPAQFARLVPGKPVTNNWYVMTDMEDGVYMYLEGALGIVSKRGVVVRGGDEEGAENVVVAHECFVECNRAVMGVFKSQFEEHWRSIQEQVAEAMGGTVVRHSGPVR</sequence>